<name>A0A1X1WPG7_MYCGO</name>
<gene>
    <name evidence="1" type="ORF">AWC08_22305</name>
</gene>
<keyword evidence="2" id="KW-1185">Reference proteome</keyword>
<evidence type="ECO:0000313" key="1">
    <source>
        <dbReference type="EMBL" id="ORV88525.1"/>
    </source>
</evidence>
<evidence type="ECO:0000313" key="2">
    <source>
        <dbReference type="Proteomes" id="UP000193928"/>
    </source>
</evidence>
<organism evidence="1 2">
    <name type="scientific">Mycobacterium gordonae</name>
    <dbReference type="NCBI Taxonomy" id="1778"/>
    <lineage>
        <taxon>Bacteria</taxon>
        <taxon>Bacillati</taxon>
        <taxon>Actinomycetota</taxon>
        <taxon>Actinomycetes</taxon>
        <taxon>Mycobacteriales</taxon>
        <taxon>Mycobacteriaceae</taxon>
        <taxon>Mycobacterium</taxon>
    </lineage>
</organism>
<reference evidence="1 2" key="1">
    <citation type="submission" date="2016-01" db="EMBL/GenBank/DDBJ databases">
        <title>The new phylogeny of the genus Mycobacterium.</title>
        <authorList>
            <person name="Tarcisio F."/>
            <person name="Conor M."/>
            <person name="Antonella G."/>
            <person name="Elisabetta G."/>
            <person name="Giulia F.S."/>
            <person name="Sara T."/>
            <person name="Anna F."/>
            <person name="Clotilde B."/>
            <person name="Roberto B."/>
            <person name="Veronica D.S."/>
            <person name="Fabio R."/>
            <person name="Monica P."/>
            <person name="Olivier J."/>
            <person name="Enrico T."/>
            <person name="Nicola S."/>
        </authorList>
    </citation>
    <scope>NUCLEOTIDE SEQUENCE [LARGE SCALE GENOMIC DNA]</scope>
    <source>
        <strain evidence="1 2">DSM 44160</strain>
    </source>
</reference>
<dbReference type="RefSeq" id="WP_069435598.1">
    <property type="nucleotide sequence ID" value="NZ_JACKSU010000009.1"/>
</dbReference>
<dbReference type="Proteomes" id="UP000193928">
    <property type="component" value="Unassembled WGS sequence"/>
</dbReference>
<accession>A0A1X1WPG7</accession>
<dbReference type="AlphaFoldDB" id="A0A1X1WPG7"/>
<sequence>MSDDAQRDDPALLEALVSSYSILSLLHHRGLVDSTMNREDVAKALDKLHPFAKAAEQRIMSQRNLT</sequence>
<protein>
    <submittedName>
        <fullName evidence="1">Uncharacterized protein</fullName>
    </submittedName>
</protein>
<dbReference type="EMBL" id="LQOY01000071">
    <property type="protein sequence ID" value="ORV88525.1"/>
    <property type="molecule type" value="Genomic_DNA"/>
</dbReference>
<proteinExistence type="predicted"/>
<comment type="caution">
    <text evidence="1">The sequence shown here is derived from an EMBL/GenBank/DDBJ whole genome shotgun (WGS) entry which is preliminary data.</text>
</comment>